<gene>
    <name evidence="1" type="ORF">MNBD_GAMMA17-311</name>
</gene>
<protein>
    <recommendedName>
        <fullName evidence="2">Solitary outer membrane autotransporter beta-barrel domain-containing protein</fullName>
    </recommendedName>
</protein>
<organism evidence="1">
    <name type="scientific">hydrothermal vent metagenome</name>
    <dbReference type="NCBI Taxonomy" id="652676"/>
    <lineage>
        <taxon>unclassified sequences</taxon>
        <taxon>metagenomes</taxon>
        <taxon>ecological metagenomes</taxon>
    </lineage>
</organism>
<proteinExistence type="predicted"/>
<dbReference type="EMBL" id="UOFQ01000015">
    <property type="protein sequence ID" value="VAW85044.1"/>
    <property type="molecule type" value="Genomic_DNA"/>
</dbReference>
<evidence type="ECO:0000313" key="1">
    <source>
        <dbReference type="EMBL" id="VAW85044.1"/>
    </source>
</evidence>
<dbReference type="AlphaFoldDB" id="A0A3B0ZUD4"/>
<reference evidence="1" key="1">
    <citation type="submission" date="2018-06" db="EMBL/GenBank/DDBJ databases">
        <authorList>
            <person name="Zhirakovskaya E."/>
        </authorList>
    </citation>
    <scope>NUCLEOTIDE SEQUENCE</scope>
</reference>
<evidence type="ECO:0008006" key="2">
    <source>
        <dbReference type="Google" id="ProtNLM"/>
    </source>
</evidence>
<name>A0A3B0ZUD4_9ZZZZ</name>
<sequence>MRADYILQQWHFVLQHLLGVALVGVSIAVQADGLPSTLSFESGGDALGSRDYYLDLDYAFIKESRLLASIARNHSTSQNNPITTRSVFLGFRTDPLERLSIGMDLETWGKKDALETDTLRAVMDVNLQHWQFSLRPQWRTLTFSTDCVRTRRRCQSDAEVNSTGTAFDVSYYTDGPWSFSLGFARHQYDKNIESLASEPRWQFLFSAATLDLSSGLEDRRRSATVSWFGGNALWNFSWLKSVSRVTGGASFVQTLRFSTNLDEQWRLRLRVGSQTLQKGRDSVWFAGTGLTYSW</sequence>
<accession>A0A3B0ZUD4</accession>